<reference evidence="1 2" key="1">
    <citation type="submission" date="2019-05" db="EMBL/GenBank/DDBJ databases">
        <title>Draft genome sequence of Nonomuraea turkmeniaca DSM 43926.</title>
        <authorList>
            <person name="Saricaoglu S."/>
            <person name="Isik K."/>
        </authorList>
    </citation>
    <scope>NUCLEOTIDE SEQUENCE [LARGE SCALE GENOMIC DNA]</scope>
    <source>
        <strain evidence="1 2">DSM 43926</strain>
    </source>
</reference>
<comment type="caution">
    <text evidence="1">The sequence shown here is derived from an EMBL/GenBank/DDBJ whole genome shotgun (WGS) entry which is preliminary data.</text>
</comment>
<proteinExistence type="predicted"/>
<accession>A0A5S4F9N1</accession>
<protein>
    <recommendedName>
        <fullName evidence="3">MarR family transcriptional regulator</fullName>
    </recommendedName>
</protein>
<evidence type="ECO:0008006" key="3">
    <source>
        <dbReference type="Google" id="ProtNLM"/>
    </source>
</evidence>
<dbReference type="AlphaFoldDB" id="A0A5S4F9N1"/>
<keyword evidence="2" id="KW-1185">Reference proteome</keyword>
<gene>
    <name evidence="1" type="ORF">ETD86_29985</name>
</gene>
<dbReference type="RefSeq" id="WP_138669694.1">
    <property type="nucleotide sequence ID" value="NZ_VCKY01000117.1"/>
</dbReference>
<evidence type="ECO:0000313" key="1">
    <source>
        <dbReference type="EMBL" id="TMR13798.1"/>
    </source>
</evidence>
<name>A0A5S4F9N1_9ACTN</name>
<dbReference type="Proteomes" id="UP000309128">
    <property type="component" value="Unassembled WGS sequence"/>
</dbReference>
<sequence>MTDLIAVPEPPSEPKLSARSYGVYLHVLTLPGGWFTIASLMETFTDKRDGLTTTVNELIAFGLVTAEVRYERNNLRRTGYRVVPR</sequence>
<organism evidence="1 2">
    <name type="scientific">Nonomuraea turkmeniaca</name>
    <dbReference type="NCBI Taxonomy" id="103838"/>
    <lineage>
        <taxon>Bacteria</taxon>
        <taxon>Bacillati</taxon>
        <taxon>Actinomycetota</taxon>
        <taxon>Actinomycetes</taxon>
        <taxon>Streptosporangiales</taxon>
        <taxon>Streptosporangiaceae</taxon>
        <taxon>Nonomuraea</taxon>
    </lineage>
</organism>
<dbReference type="EMBL" id="VCKY01000117">
    <property type="protein sequence ID" value="TMR13798.1"/>
    <property type="molecule type" value="Genomic_DNA"/>
</dbReference>
<evidence type="ECO:0000313" key="2">
    <source>
        <dbReference type="Proteomes" id="UP000309128"/>
    </source>
</evidence>